<protein>
    <submittedName>
        <fullName evidence="4">Uncharacterized protein</fullName>
    </submittedName>
</protein>
<proteinExistence type="predicted"/>
<reference evidence="4 5" key="1">
    <citation type="journal article" date="2021" name="Nat. Plants">
        <title>The Taxus genome provides insights into paclitaxel biosynthesis.</title>
        <authorList>
            <person name="Xiong X."/>
            <person name="Gou J."/>
            <person name="Liao Q."/>
            <person name="Li Y."/>
            <person name="Zhou Q."/>
            <person name="Bi G."/>
            <person name="Li C."/>
            <person name="Du R."/>
            <person name="Wang X."/>
            <person name="Sun T."/>
            <person name="Guo L."/>
            <person name="Liang H."/>
            <person name="Lu P."/>
            <person name="Wu Y."/>
            <person name="Zhang Z."/>
            <person name="Ro D.K."/>
            <person name="Shang Y."/>
            <person name="Huang S."/>
            <person name="Yan J."/>
        </authorList>
    </citation>
    <scope>NUCLEOTIDE SEQUENCE [LARGE SCALE GENOMIC DNA]</scope>
    <source>
        <strain evidence="4">Ta-2019</strain>
    </source>
</reference>
<dbReference type="InterPro" id="IPR043128">
    <property type="entry name" value="Rev_trsase/Diguanyl_cyclase"/>
</dbReference>
<dbReference type="InterPro" id="IPR041577">
    <property type="entry name" value="RT_RNaseH_2"/>
</dbReference>
<dbReference type="GO" id="GO:0003824">
    <property type="term" value="F:catalytic activity"/>
    <property type="evidence" value="ECO:0007669"/>
    <property type="project" value="UniProtKB-KW"/>
</dbReference>
<feature type="domain" description="Reverse transcriptase" evidence="2">
    <location>
        <begin position="90"/>
        <end position="231"/>
    </location>
</feature>
<accession>A0AA38CJW2</accession>
<dbReference type="Gene3D" id="3.30.70.270">
    <property type="match status" value="2"/>
</dbReference>
<dbReference type="InterPro" id="IPR000477">
    <property type="entry name" value="RT_dom"/>
</dbReference>
<dbReference type="EMBL" id="JAHRHJ020000010">
    <property type="protein sequence ID" value="KAH9297584.1"/>
    <property type="molecule type" value="Genomic_DNA"/>
</dbReference>
<evidence type="ECO:0000256" key="1">
    <source>
        <dbReference type="ARBA" id="ARBA00023268"/>
    </source>
</evidence>
<dbReference type="AlphaFoldDB" id="A0AA38CJW2"/>
<dbReference type="Gene3D" id="3.10.10.10">
    <property type="entry name" value="HIV Type 1 Reverse Transcriptase, subunit A, domain 1"/>
    <property type="match status" value="1"/>
</dbReference>
<dbReference type="InterPro" id="IPR050951">
    <property type="entry name" value="Retrovirus_Pol_polyprotein"/>
</dbReference>
<dbReference type="Proteomes" id="UP000824469">
    <property type="component" value="Unassembled WGS sequence"/>
</dbReference>
<evidence type="ECO:0000259" key="2">
    <source>
        <dbReference type="Pfam" id="PF00078"/>
    </source>
</evidence>
<dbReference type="PANTHER" id="PTHR37984:SF5">
    <property type="entry name" value="PROTEIN NYNRIN-LIKE"/>
    <property type="match status" value="1"/>
</dbReference>
<dbReference type="CDD" id="cd01647">
    <property type="entry name" value="RT_LTR"/>
    <property type="match status" value="1"/>
</dbReference>
<sequence>MENEKESYLQLFRRYIHIFTLDYKELHQVSWVENSIELVDGAKPIKKMPYRMNPNFSKTVKEEINKLLDAGFIFTVENSERVSPIVISIKKNGKLRIFVDYRKLNKATKKDHYPLPFSDQILDEVAGQECYSFTDGYSGYNQVHITEKDNLNTMFTTPWGTFAYRVMPFGLFEPYIGNFIRVFLDDFYIYGSKMDHLHQMETTFQRLDEAQASLNPKKCVFGCSKGVLLGHVVFRDGIGTDPDKVSKIKELPFPMNRSKLRSFLGHVGYYKRFIKNFSNITHPLTQFLKKDVTYEPGNKAHEAFEQLKEALVSSPVLKNPDWSKPFIVYTDASDAALGSTLSQKDENGNDHPVYFGSRQMSSAEVNYTVTEKEALAIIFAINKFRNYLLG</sequence>
<evidence type="ECO:0000313" key="4">
    <source>
        <dbReference type="EMBL" id="KAH9297584.1"/>
    </source>
</evidence>
<organism evidence="4 5">
    <name type="scientific">Taxus chinensis</name>
    <name type="common">Chinese yew</name>
    <name type="synonym">Taxus wallichiana var. chinensis</name>
    <dbReference type="NCBI Taxonomy" id="29808"/>
    <lineage>
        <taxon>Eukaryota</taxon>
        <taxon>Viridiplantae</taxon>
        <taxon>Streptophyta</taxon>
        <taxon>Embryophyta</taxon>
        <taxon>Tracheophyta</taxon>
        <taxon>Spermatophyta</taxon>
        <taxon>Pinopsida</taxon>
        <taxon>Pinidae</taxon>
        <taxon>Conifers II</taxon>
        <taxon>Cupressales</taxon>
        <taxon>Taxaceae</taxon>
        <taxon>Taxus</taxon>
    </lineage>
</organism>
<dbReference type="CDD" id="cd09274">
    <property type="entry name" value="RNase_HI_RT_Ty3"/>
    <property type="match status" value="1"/>
</dbReference>
<dbReference type="Pfam" id="PF00078">
    <property type="entry name" value="RVT_1"/>
    <property type="match status" value="1"/>
</dbReference>
<keyword evidence="1" id="KW-0511">Multifunctional enzyme</keyword>
<gene>
    <name evidence="4" type="ORF">KI387_029266</name>
</gene>
<dbReference type="InterPro" id="IPR043502">
    <property type="entry name" value="DNA/RNA_pol_sf"/>
</dbReference>
<dbReference type="SUPFAM" id="SSF56672">
    <property type="entry name" value="DNA/RNA polymerases"/>
    <property type="match status" value="1"/>
</dbReference>
<name>A0AA38CJW2_TAXCH</name>
<dbReference type="PANTHER" id="PTHR37984">
    <property type="entry name" value="PROTEIN CBG26694"/>
    <property type="match status" value="1"/>
</dbReference>
<dbReference type="OMA" id="FIFTVEN"/>
<evidence type="ECO:0000313" key="5">
    <source>
        <dbReference type="Proteomes" id="UP000824469"/>
    </source>
</evidence>
<evidence type="ECO:0000259" key="3">
    <source>
        <dbReference type="Pfam" id="PF17919"/>
    </source>
</evidence>
<feature type="domain" description="Reverse transcriptase/retrotransposon-derived protein RNase H-like" evidence="3">
    <location>
        <begin position="298"/>
        <end position="390"/>
    </location>
</feature>
<dbReference type="Pfam" id="PF17919">
    <property type="entry name" value="RT_RNaseH_2"/>
    <property type="match status" value="1"/>
</dbReference>
<dbReference type="FunFam" id="3.30.70.270:FF:000020">
    <property type="entry name" value="Transposon Tf2-6 polyprotein-like Protein"/>
    <property type="match status" value="1"/>
</dbReference>
<keyword evidence="5" id="KW-1185">Reference proteome</keyword>
<comment type="caution">
    <text evidence="4">The sequence shown here is derived from an EMBL/GenBank/DDBJ whole genome shotgun (WGS) entry which is preliminary data.</text>
</comment>
<feature type="non-terminal residue" evidence="4">
    <location>
        <position position="390"/>
    </location>
</feature>